<evidence type="ECO:0000313" key="2">
    <source>
        <dbReference type="Proteomes" id="UP000199053"/>
    </source>
</evidence>
<dbReference type="EMBL" id="FNGA01000004">
    <property type="protein sequence ID" value="SDL34380.1"/>
    <property type="molecule type" value="Genomic_DNA"/>
</dbReference>
<dbReference type="STRING" id="246191.SAMN05660337_2713"/>
<reference evidence="2" key="1">
    <citation type="submission" date="2016-10" db="EMBL/GenBank/DDBJ databases">
        <authorList>
            <person name="Varghese N."/>
            <person name="Submissions S."/>
        </authorList>
    </citation>
    <scope>NUCLEOTIDE SEQUENCE [LARGE SCALE GENOMIC DNA]</scope>
    <source>
        <strain evidence="2">DSM 16995</strain>
    </source>
</reference>
<evidence type="ECO:0000313" key="1">
    <source>
        <dbReference type="EMBL" id="SDL34380.1"/>
    </source>
</evidence>
<dbReference type="AlphaFoldDB" id="A0A1G9J9Z8"/>
<dbReference type="RefSeq" id="WP_092162007.1">
    <property type="nucleotide sequence ID" value="NZ_FNGA01000004.1"/>
</dbReference>
<organism evidence="1 2">
    <name type="scientific">Maridesulfovibrio ferrireducens</name>
    <dbReference type="NCBI Taxonomy" id="246191"/>
    <lineage>
        <taxon>Bacteria</taxon>
        <taxon>Pseudomonadati</taxon>
        <taxon>Thermodesulfobacteriota</taxon>
        <taxon>Desulfovibrionia</taxon>
        <taxon>Desulfovibrionales</taxon>
        <taxon>Desulfovibrionaceae</taxon>
        <taxon>Maridesulfovibrio</taxon>
    </lineage>
</organism>
<name>A0A1G9J9Z8_9BACT</name>
<dbReference type="OrthoDB" id="5472137at2"/>
<gene>
    <name evidence="1" type="ORF">SAMN05660337_2713</name>
</gene>
<dbReference type="Proteomes" id="UP000199053">
    <property type="component" value="Unassembled WGS sequence"/>
</dbReference>
<proteinExistence type="predicted"/>
<accession>A0A1G9J9Z8</accession>
<protein>
    <submittedName>
        <fullName evidence="1">Uncharacterized protein</fullName>
    </submittedName>
</protein>
<keyword evidence="2" id="KW-1185">Reference proteome</keyword>
<sequence length="117" mass="12827">MADTLNLLDQALDLGHKELKFLVAGEVEEAFQAAEQRGLYTTQALETKASVSLDDILSKLEKLKSLQGQLTTEAKKLHASVKADLGQAKKESVRFKGYLGVAKGTPIMKNRYIHKVG</sequence>